<dbReference type="SMART" id="SM00382">
    <property type="entry name" value="AAA"/>
    <property type="match status" value="1"/>
</dbReference>
<dbReference type="InterPro" id="IPR027417">
    <property type="entry name" value="P-loop_NTPase"/>
</dbReference>
<dbReference type="SUPFAM" id="SSF48452">
    <property type="entry name" value="TPR-like"/>
    <property type="match status" value="1"/>
</dbReference>
<accession>A0A7Y9YDW6</accession>
<dbReference type="RefSeq" id="WP_179530788.1">
    <property type="nucleotide sequence ID" value="NZ_BAAAPP010000004.1"/>
</dbReference>
<organism evidence="2 3">
    <name type="scientific">Nocardioides marinus</name>
    <dbReference type="NCBI Taxonomy" id="374514"/>
    <lineage>
        <taxon>Bacteria</taxon>
        <taxon>Bacillati</taxon>
        <taxon>Actinomycetota</taxon>
        <taxon>Actinomycetes</taxon>
        <taxon>Propionibacteriales</taxon>
        <taxon>Nocardioidaceae</taxon>
        <taxon>Nocardioides</taxon>
    </lineage>
</organism>
<dbReference type="Pfam" id="PF13191">
    <property type="entry name" value="AAA_16"/>
    <property type="match status" value="1"/>
</dbReference>
<dbReference type="InterPro" id="IPR041664">
    <property type="entry name" value="AAA_16"/>
</dbReference>
<sequence length="823" mass="91582">MRTPPDSPRDPASLRISFLGGEFTVEWSVEGGAEPVKLPNGTTKEALAYLAMQKNLRRLSLGTLSEDLGVSDKTVESGISRNKNDLPILQTPFGWKISPDQVDVLHFERLAYEALEAARNKRHEAAQTRADEALSLWRVDLPDFSGCLATTQARFSTLRAELLDMLRKLERGQRSLLHNVPPRDPHELIGRDSAVKDIRNWLRPYPHSSKDVVLIDGVGGVGKTALAKSIAYSYVDEGTSEDFAAIVWISGKMTELTVEIRSLPPRLRTIDDLYRAIAMTLRRTDIMEKGPEERAAIITDVLSDHDNRVLLIVDNLETVEDTAVLSFIEHPPVPTKVLATSRHRLESGTFRRLSGLRGEAAQELVRAHAAALDVDLSDDEVEALARETDGVPLAIFFTLGQLAIGYPLSEALDRLRSANGDYAEFAFHESVERLSDANHANERELLYATSLFVDGASAEALGWVAGLSDAPRDVARTRALRNLNAMSLLNYKDGRFNMLSLTRDFVRGDLGRDIALKNRVTQRWLSWHRDLADRAFTVDLDSGVLELLRQEHSNVIGAIDHAHTRDKQLFHKFVTSMAFFWLTEGLWDEFEHYVSSAKLAAPNIAERLRLSNRLLWLSVLRMDLDMANVHKSESELLLRRSDVPYERMRLSDFSGQLALALGDAEEATRWLSQGLAEAISLSDRRGVFATQKYLGEVSCMIGDLDAARRQYEQAAANLGGPGEAEWVRGQAHLAHLQGLIAEGASDPDTALAAYEDCLAFLATHRDVRLATRAKEGRARSLKAFGKAAEARDVYADVARDFELLGMWDECNSARSLAEEGMAR</sequence>
<dbReference type="PANTHER" id="PTHR47691">
    <property type="entry name" value="REGULATOR-RELATED"/>
    <property type="match status" value="1"/>
</dbReference>
<evidence type="ECO:0000313" key="3">
    <source>
        <dbReference type="Proteomes" id="UP000537326"/>
    </source>
</evidence>
<feature type="domain" description="AAA+ ATPase" evidence="1">
    <location>
        <begin position="209"/>
        <end position="368"/>
    </location>
</feature>
<dbReference type="PANTHER" id="PTHR47691:SF3">
    <property type="entry name" value="HTH-TYPE TRANSCRIPTIONAL REGULATOR RV0890C-RELATED"/>
    <property type="match status" value="1"/>
</dbReference>
<dbReference type="Gene3D" id="1.25.40.10">
    <property type="entry name" value="Tetratricopeptide repeat domain"/>
    <property type="match status" value="1"/>
</dbReference>
<dbReference type="AlphaFoldDB" id="A0A7Y9YDW6"/>
<dbReference type="Proteomes" id="UP000537326">
    <property type="component" value="Unassembled WGS sequence"/>
</dbReference>
<name>A0A7Y9YDW6_9ACTN</name>
<comment type="caution">
    <text evidence="2">The sequence shown here is derived from an EMBL/GenBank/DDBJ whole genome shotgun (WGS) entry which is preliminary data.</text>
</comment>
<dbReference type="Gene3D" id="3.40.50.300">
    <property type="entry name" value="P-loop containing nucleotide triphosphate hydrolases"/>
    <property type="match status" value="1"/>
</dbReference>
<protein>
    <submittedName>
        <fullName evidence="2">LuxR family glucitol operon transcriptional activator</fullName>
    </submittedName>
</protein>
<evidence type="ECO:0000259" key="1">
    <source>
        <dbReference type="SMART" id="SM00382"/>
    </source>
</evidence>
<reference evidence="2 3" key="1">
    <citation type="submission" date="2020-07" db="EMBL/GenBank/DDBJ databases">
        <title>Sequencing the genomes of 1000 actinobacteria strains.</title>
        <authorList>
            <person name="Klenk H.-P."/>
        </authorList>
    </citation>
    <scope>NUCLEOTIDE SEQUENCE [LARGE SCALE GENOMIC DNA]</scope>
    <source>
        <strain evidence="2 3">DSM 18248</strain>
    </source>
</reference>
<keyword evidence="3" id="KW-1185">Reference proteome</keyword>
<dbReference type="EMBL" id="JACBZI010000001">
    <property type="protein sequence ID" value="NYI09869.1"/>
    <property type="molecule type" value="Genomic_DNA"/>
</dbReference>
<dbReference type="InterPro" id="IPR003593">
    <property type="entry name" value="AAA+_ATPase"/>
</dbReference>
<dbReference type="InterPro" id="IPR011990">
    <property type="entry name" value="TPR-like_helical_dom_sf"/>
</dbReference>
<proteinExistence type="predicted"/>
<dbReference type="GO" id="GO:0043531">
    <property type="term" value="F:ADP binding"/>
    <property type="evidence" value="ECO:0007669"/>
    <property type="project" value="InterPro"/>
</dbReference>
<gene>
    <name evidence="2" type="ORF">BKA05_001384</name>
</gene>
<dbReference type="SUPFAM" id="SSF52540">
    <property type="entry name" value="P-loop containing nucleoside triphosphate hydrolases"/>
    <property type="match status" value="1"/>
</dbReference>
<evidence type="ECO:0000313" key="2">
    <source>
        <dbReference type="EMBL" id="NYI09869.1"/>
    </source>
</evidence>